<dbReference type="Proteomes" id="UP001495147">
    <property type="component" value="Unassembled WGS sequence"/>
</dbReference>
<reference evidence="3 4" key="1">
    <citation type="submission" date="2024-05" db="EMBL/GenBank/DDBJ databases">
        <title>Roseateles sp. DJS-2-20 16S ribosomal RNA gene Genome sequencing and assembly.</title>
        <authorList>
            <person name="Woo H."/>
        </authorList>
    </citation>
    <scope>NUCLEOTIDE SEQUENCE [LARGE SCALE GENOMIC DNA]</scope>
    <source>
        <strain evidence="3 4">DJS-2-20</strain>
    </source>
</reference>
<feature type="domain" description="Aldehyde oxidase/xanthine dehydrogenase a/b hammerhead" evidence="2">
    <location>
        <begin position="209"/>
        <end position="287"/>
    </location>
</feature>
<dbReference type="InterPro" id="IPR006311">
    <property type="entry name" value="TAT_signal"/>
</dbReference>
<dbReference type="InterPro" id="IPR037165">
    <property type="entry name" value="AldOxase/xan_DH_Mopterin-bd_sf"/>
</dbReference>
<organism evidence="3 4">
    <name type="scientific">Roseateles paludis</name>
    <dbReference type="NCBI Taxonomy" id="3145238"/>
    <lineage>
        <taxon>Bacteria</taxon>
        <taxon>Pseudomonadati</taxon>
        <taxon>Pseudomonadota</taxon>
        <taxon>Betaproteobacteria</taxon>
        <taxon>Burkholderiales</taxon>
        <taxon>Sphaerotilaceae</taxon>
        <taxon>Roseateles</taxon>
    </lineage>
</organism>
<keyword evidence="4" id="KW-1185">Reference proteome</keyword>
<dbReference type="InterPro" id="IPR000674">
    <property type="entry name" value="Ald_Oxase/Xan_DH_a/b"/>
</dbReference>
<evidence type="ECO:0000313" key="3">
    <source>
        <dbReference type="EMBL" id="MEO3692501.1"/>
    </source>
</evidence>
<sequence length="729" mass="77541">MRAGLTRLSRRQVLASAMAGGAWVLAARPVAAAADDAAPLPFGPWLSLDRDGRVSVLTTVTQLGQGTHTVVAQIVAEELDLPLAAIEVRHVPVAPAFNQSMPPGITTFGSFGFKIALATVGPEAAAARDMLLRAAAARWRVPVHACHIEQGAVVYAGGGERLPERLPFGALVEAASRLAPPDAPVMRPRNAWRLLGRALPRADIPARVDGSARFGIDVDRPGLLVAHVLHAPSFGATLRSVDARPARAVKGVVQVVKLPAAVAVVATGYWAARQAAQRLRPVWQAPKRPVLDTAVLRDRLRQAVAAGQGLAWPEPAEQQADETARALASARHVVDVTYDVPFLAHAAMEPLNATVSVSGASAEVWVSTQSQTDTQRAVAQALGLAPAQVRVHSQDVGGGFGRRLEHDFVVEAALIARAVGRPVKTIWSRENDMRAGHYRPAVASRVRLALDEHFMPTGVRHDTAGPSLLRHSGVTSVPPDQGFDWSYIMGWVDMAYAIPAKDTRWTEVEAGIPCGYWRSVGNSQNCFFLEHTLDQAARMAGADPVAYRRRLLAGHPRALAFLDAFTQQAGWSRPLPPGHFRGFGMNSNGKTLFSAHIVEVEVVRPGEFRLVRIDAAIDPGVIGNPALVEAQLMGGTLFGLSAALFGEITVSGGQVEQGNYDSYRVCAMAHTPPLQVHLLPNGDAPEGVGEEGPPSIVPALANALFACSGQPLNRLPVAHAGWALSLTPS</sequence>
<dbReference type="InterPro" id="IPR052516">
    <property type="entry name" value="N-heterocyclic_Hydroxylase"/>
</dbReference>
<comment type="caution">
    <text evidence="3">The sequence shown here is derived from an EMBL/GenBank/DDBJ whole genome shotgun (WGS) entry which is preliminary data.</text>
</comment>
<dbReference type="RefSeq" id="WP_347705316.1">
    <property type="nucleotide sequence ID" value="NZ_JBDPZD010000003.1"/>
</dbReference>
<keyword evidence="1" id="KW-0732">Signal</keyword>
<dbReference type="EMBL" id="JBDPZD010000003">
    <property type="protein sequence ID" value="MEO3692501.1"/>
    <property type="molecule type" value="Genomic_DNA"/>
</dbReference>
<feature type="signal peptide" evidence="1">
    <location>
        <begin position="1"/>
        <end position="32"/>
    </location>
</feature>
<dbReference type="InterPro" id="IPR012368">
    <property type="entry name" value="OxRdtase_Mopterin-bd_su_IorB"/>
</dbReference>
<dbReference type="PIRSF" id="PIRSF036389">
    <property type="entry name" value="IOR_B"/>
    <property type="match status" value="1"/>
</dbReference>
<evidence type="ECO:0000259" key="2">
    <source>
        <dbReference type="SMART" id="SM01008"/>
    </source>
</evidence>
<proteinExistence type="predicted"/>
<dbReference type="PROSITE" id="PS51318">
    <property type="entry name" value="TAT"/>
    <property type="match status" value="1"/>
</dbReference>
<protein>
    <submittedName>
        <fullName evidence="3">Molybdopterin cofactor-binding domain-containing protein</fullName>
    </submittedName>
</protein>
<dbReference type="PANTHER" id="PTHR47495:SF1">
    <property type="entry name" value="BLL3820 PROTEIN"/>
    <property type="match status" value="1"/>
</dbReference>
<gene>
    <name evidence="3" type="ORF">ABDJ85_13560</name>
</gene>
<dbReference type="SUPFAM" id="SSF56003">
    <property type="entry name" value="Molybdenum cofactor-binding domain"/>
    <property type="match status" value="2"/>
</dbReference>
<dbReference type="InterPro" id="IPR046867">
    <property type="entry name" value="AldOxase/xan_DH_MoCoBD2"/>
</dbReference>
<dbReference type="PANTHER" id="PTHR47495">
    <property type="entry name" value="ALDEHYDE DEHYDROGENASE"/>
    <property type="match status" value="1"/>
</dbReference>
<feature type="chain" id="PRO_5045138366" evidence="1">
    <location>
        <begin position="33"/>
        <end position="729"/>
    </location>
</feature>
<accession>A0ABV0G440</accession>
<dbReference type="Pfam" id="PF20256">
    <property type="entry name" value="MoCoBD_2"/>
    <property type="match status" value="2"/>
</dbReference>
<dbReference type="InterPro" id="IPR008274">
    <property type="entry name" value="AldOxase/xan_DH_MoCoBD1"/>
</dbReference>
<evidence type="ECO:0000313" key="4">
    <source>
        <dbReference type="Proteomes" id="UP001495147"/>
    </source>
</evidence>
<dbReference type="Pfam" id="PF02738">
    <property type="entry name" value="MoCoBD_1"/>
    <property type="match status" value="1"/>
</dbReference>
<dbReference type="SMART" id="SM01008">
    <property type="entry name" value="Ald_Xan_dh_C"/>
    <property type="match status" value="1"/>
</dbReference>
<dbReference type="Gene3D" id="3.90.1170.50">
    <property type="entry name" value="Aldehyde oxidase/xanthine dehydrogenase, a/b hammerhead"/>
    <property type="match status" value="1"/>
</dbReference>
<name>A0ABV0G440_9BURK</name>
<dbReference type="Gene3D" id="3.30.365.10">
    <property type="entry name" value="Aldehyde oxidase/xanthine dehydrogenase, molybdopterin binding domain"/>
    <property type="match status" value="4"/>
</dbReference>
<evidence type="ECO:0000256" key="1">
    <source>
        <dbReference type="SAM" id="SignalP"/>
    </source>
</evidence>